<evidence type="ECO:0000313" key="3">
    <source>
        <dbReference type="Proteomes" id="UP000248039"/>
    </source>
</evidence>
<keyword evidence="2" id="KW-0808">Transferase</keyword>
<dbReference type="Gene3D" id="3.40.630.30">
    <property type="match status" value="1"/>
</dbReference>
<evidence type="ECO:0000259" key="1">
    <source>
        <dbReference type="PROSITE" id="PS51186"/>
    </source>
</evidence>
<dbReference type="SUPFAM" id="SSF55729">
    <property type="entry name" value="Acyl-CoA N-acyltransferases (Nat)"/>
    <property type="match status" value="1"/>
</dbReference>
<comment type="caution">
    <text evidence="2">The sequence shown here is derived from an EMBL/GenBank/DDBJ whole genome shotgun (WGS) entry which is preliminary data.</text>
</comment>
<evidence type="ECO:0000313" key="2">
    <source>
        <dbReference type="EMBL" id="PYC74520.1"/>
    </source>
</evidence>
<dbReference type="PANTHER" id="PTHR43792:SF1">
    <property type="entry name" value="N-ACETYLTRANSFERASE DOMAIN-CONTAINING PROTEIN"/>
    <property type="match status" value="1"/>
</dbReference>
<protein>
    <submittedName>
        <fullName evidence="2">GNAT family N-acetyltransferase</fullName>
    </submittedName>
</protein>
<accession>A0A2V4P0U0</accession>
<dbReference type="Proteomes" id="UP000248039">
    <property type="component" value="Unassembled WGS sequence"/>
</dbReference>
<organism evidence="2 3">
    <name type="scientific">Streptomyces tateyamensis</name>
    <dbReference type="NCBI Taxonomy" id="565073"/>
    <lineage>
        <taxon>Bacteria</taxon>
        <taxon>Bacillati</taxon>
        <taxon>Actinomycetota</taxon>
        <taxon>Actinomycetes</taxon>
        <taxon>Kitasatosporales</taxon>
        <taxon>Streptomycetaceae</taxon>
        <taxon>Streptomyces</taxon>
    </lineage>
</organism>
<dbReference type="OrthoDB" id="3533156at2"/>
<dbReference type="PROSITE" id="PS51186">
    <property type="entry name" value="GNAT"/>
    <property type="match status" value="1"/>
</dbReference>
<proteinExistence type="predicted"/>
<dbReference type="CDD" id="cd04301">
    <property type="entry name" value="NAT_SF"/>
    <property type="match status" value="1"/>
</dbReference>
<dbReference type="GO" id="GO:0016747">
    <property type="term" value="F:acyltransferase activity, transferring groups other than amino-acyl groups"/>
    <property type="evidence" value="ECO:0007669"/>
    <property type="project" value="InterPro"/>
</dbReference>
<dbReference type="InterPro" id="IPR051531">
    <property type="entry name" value="N-acetyltransferase"/>
</dbReference>
<reference evidence="2 3" key="1">
    <citation type="submission" date="2018-03" db="EMBL/GenBank/DDBJ databases">
        <title>Bioinformatic expansion and discovery of thiopeptide antibiotics.</title>
        <authorList>
            <person name="Schwalen C.J."/>
            <person name="Hudson G.A."/>
            <person name="Mitchell D.A."/>
        </authorList>
    </citation>
    <scope>NUCLEOTIDE SEQUENCE [LARGE SCALE GENOMIC DNA]</scope>
    <source>
        <strain evidence="2 3">ATCC 21389</strain>
    </source>
</reference>
<dbReference type="Pfam" id="PF13302">
    <property type="entry name" value="Acetyltransf_3"/>
    <property type="match status" value="1"/>
</dbReference>
<dbReference type="InterPro" id="IPR000182">
    <property type="entry name" value="GNAT_dom"/>
</dbReference>
<dbReference type="EMBL" id="PYBW01000095">
    <property type="protein sequence ID" value="PYC74520.1"/>
    <property type="molecule type" value="Genomic_DNA"/>
</dbReference>
<dbReference type="AlphaFoldDB" id="A0A2V4P0U0"/>
<gene>
    <name evidence="2" type="ORF">C7C46_24240</name>
</gene>
<dbReference type="InterPro" id="IPR016181">
    <property type="entry name" value="Acyl_CoA_acyltransferase"/>
</dbReference>
<sequence>MTPALRTERLDFLPYRPEDEDAFVALLRIEEVCHWMGQERAPESELRVLFRAIRTDVYPKDLFDVWGLWQDGKYVGHAELKKTGNVDGYELITALAPEFWGRGLGSEVVRGLLRHAADHLGIEEAYGMVGAENTASLEMCRRLGFRHLRDVVGEDGSVTKLLVVSTAAPA</sequence>
<keyword evidence="3" id="KW-1185">Reference proteome</keyword>
<dbReference type="PANTHER" id="PTHR43792">
    <property type="entry name" value="GNAT FAMILY, PUTATIVE (AFU_ORTHOLOGUE AFUA_3G00765)-RELATED-RELATED"/>
    <property type="match status" value="1"/>
</dbReference>
<name>A0A2V4P0U0_9ACTN</name>
<dbReference type="RefSeq" id="WP_110672025.1">
    <property type="nucleotide sequence ID" value="NZ_PYBW01000095.1"/>
</dbReference>
<feature type="domain" description="N-acetyltransferase" evidence="1">
    <location>
        <begin position="13"/>
        <end position="163"/>
    </location>
</feature>